<dbReference type="GO" id="GO:0009055">
    <property type="term" value="F:electron transfer activity"/>
    <property type="evidence" value="ECO:0007669"/>
    <property type="project" value="InterPro"/>
</dbReference>
<dbReference type="GO" id="GO:0022904">
    <property type="term" value="P:respiratory electron transport chain"/>
    <property type="evidence" value="ECO:0007669"/>
    <property type="project" value="InterPro"/>
</dbReference>
<accession>L0F1J5</accession>
<dbReference type="GO" id="GO:0016491">
    <property type="term" value="F:oxidoreductase activity"/>
    <property type="evidence" value="ECO:0007669"/>
    <property type="project" value="InterPro"/>
</dbReference>
<dbReference type="eggNOG" id="COG1290">
    <property type="taxonomic scope" value="Bacteria"/>
</dbReference>
<gene>
    <name evidence="3" type="ordered locus">Desdi_0164</name>
</gene>
<organism evidence="3 4">
    <name type="scientific">Desulfitobacterium dichloroeliminans (strain LMG P-21439 / DCA1)</name>
    <dbReference type="NCBI Taxonomy" id="871963"/>
    <lineage>
        <taxon>Bacteria</taxon>
        <taxon>Bacillati</taxon>
        <taxon>Bacillota</taxon>
        <taxon>Clostridia</taxon>
        <taxon>Eubacteriales</taxon>
        <taxon>Desulfitobacteriaceae</taxon>
        <taxon>Desulfitobacterium</taxon>
    </lineage>
</organism>
<feature type="transmembrane region" description="Helical" evidence="1">
    <location>
        <begin position="177"/>
        <end position="202"/>
    </location>
</feature>
<dbReference type="SUPFAM" id="SSF81342">
    <property type="entry name" value="Transmembrane di-heme cytochromes"/>
    <property type="match status" value="1"/>
</dbReference>
<dbReference type="PIRSF" id="PIRSF000032">
    <property type="entry name" value="Cytochrome_b6"/>
    <property type="match status" value="1"/>
</dbReference>
<dbReference type="STRING" id="871963.Desdi_0164"/>
<dbReference type="Pfam" id="PF00033">
    <property type="entry name" value="Cytochrome_B"/>
    <property type="match status" value="1"/>
</dbReference>
<feature type="transmembrane region" description="Helical" evidence="1">
    <location>
        <begin position="29"/>
        <end position="55"/>
    </location>
</feature>
<dbReference type="InterPro" id="IPR027387">
    <property type="entry name" value="Cytb/b6-like_sf"/>
</dbReference>
<dbReference type="PANTHER" id="PTHR19271:SF16">
    <property type="entry name" value="CYTOCHROME B"/>
    <property type="match status" value="1"/>
</dbReference>
<dbReference type="InterPro" id="IPR005797">
    <property type="entry name" value="Cyt_b/b6_N"/>
</dbReference>
<sequence length="212" mass="23893">MAFEHKEVEVKDMLRDIAEHPVPKHARNFIFCFGGITFLLFLIQVVTGIVLAVYYKPTIEAAYSSVLFINNEVFMGKALRSIHNVSANLMLIMVVCHFLRVIFTGSYKPPRQFNWVVGVFLLIFVILFCFTGYLLTMDQVGYWAAIIGTKILGSIPLVGDQLLLLSQAGTKITDYTLIRFFIIHIVVLPVLTIGLLIAHFLMIRKQGISGPL</sequence>
<feature type="transmembrane region" description="Helical" evidence="1">
    <location>
        <begin position="115"/>
        <end position="135"/>
    </location>
</feature>
<keyword evidence="1" id="KW-1133">Transmembrane helix</keyword>
<feature type="transmembrane region" description="Helical" evidence="1">
    <location>
        <begin position="141"/>
        <end position="165"/>
    </location>
</feature>
<dbReference type="KEGG" id="ddl:Desdi_0164"/>
<evidence type="ECO:0000313" key="3">
    <source>
        <dbReference type="EMBL" id="AGA67724.1"/>
    </source>
</evidence>
<protein>
    <submittedName>
        <fullName evidence="3">Cytochrome b subunit of the bc complex</fullName>
    </submittedName>
</protein>
<proteinExistence type="predicted"/>
<evidence type="ECO:0000259" key="2">
    <source>
        <dbReference type="PROSITE" id="PS51002"/>
    </source>
</evidence>
<evidence type="ECO:0000256" key="1">
    <source>
        <dbReference type="SAM" id="Phobius"/>
    </source>
</evidence>
<dbReference type="GO" id="GO:0016020">
    <property type="term" value="C:membrane"/>
    <property type="evidence" value="ECO:0007669"/>
    <property type="project" value="InterPro"/>
</dbReference>
<dbReference type="AlphaFoldDB" id="L0F1J5"/>
<dbReference type="Gene3D" id="1.20.810.10">
    <property type="entry name" value="Cytochrome Bc1 Complex, Chain C"/>
    <property type="match status" value="1"/>
</dbReference>
<dbReference type="InterPro" id="IPR016174">
    <property type="entry name" value="Di-haem_cyt_TM"/>
</dbReference>
<dbReference type="HOGENOM" id="CLU_031114_0_1_9"/>
<name>L0F1J5_DESDL</name>
<reference evidence="4" key="1">
    <citation type="submission" date="2012-02" db="EMBL/GenBank/DDBJ databases">
        <title>Complete sequence of Desulfitobacterium dichloroeliminans LMG P-21439.</title>
        <authorList>
            <person name="Lucas S."/>
            <person name="Han J."/>
            <person name="Lapidus A."/>
            <person name="Cheng J.-F."/>
            <person name="Goodwin L."/>
            <person name="Pitluck S."/>
            <person name="Peters L."/>
            <person name="Ovchinnikova G."/>
            <person name="Teshima H."/>
            <person name="Detter J.C."/>
            <person name="Han C."/>
            <person name="Tapia R."/>
            <person name="Land M."/>
            <person name="Hauser L."/>
            <person name="Kyrpides N."/>
            <person name="Ivanova N."/>
            <person name="Pagani I."/>
            <person name="Kruse T."/>
            <person name="de Vos W.M."/>
            <person name="Boon N."/>
            <person name="Smidt H."/>
            <person name="Woyke T."/>
        </authorList>
    </citation>
    <scope>NUCLEOTIDE SEQUENCE [LARGE SCALE GENOMIC DNA]</scope>
    <source>
        <strain evidence="4">LMG P-21439 / DCA1</strain>
    </source>
</reference>
<dbReference type="Proteomes" id="UP000010797">
    <property type="component" value="Chromosome"/>
</dbReference>
<keyword evidence="1" id="KW-0812">Transmembrane</keyword>
<feature type="transmembrane region" description="Helical" evidence="1">
    <location>
        <begin position="85"/>
        <end position="103"/>
    </location>
</feature>
<dbReference type="RefSeq" id="WP_015260731.1">
    <property type="nucleotide sequence ID" value="NC_019903.1"/>
</dbReference>
<dbReference type="EMBL" id="CP003344">
    <property type="protein sequence ID" value="AGA67724.1"/>
    <property type="molecule type" value="Genomic_DNA"/>
</dbReference>
<evidence type="ECO:0000313" key="4">
    <source>
        <dbReference type="Proteomes" id="UP000010797"/>
    </source>
</evidence>
<dbReference type="PROSITE" id="PS51002">
    <property type="entry name" value="CYTB_NTER"/>
    <property type="match status" value="1"/>
</dbReference>
<dbReference type="PANTHER" id="PTHR19271">
    <property type="entry name" value="CYTOCHROME B"/>
    <property type="match status" value="1"/>
</dbReference>
<feature type="domain" description="Cytochrome b/b6 N-terminal region profile" evidence="2">
    <location>
        <begin position="1"/>
        <end position="212"/>
    </location>
</feature>
<keyword evidence="1" id="KW-0472">Membrane</keyword>
<keyword evidence="4" id="KW-1185">Reference proteome</keyword>
<dbReference type="OrthoDB" id="9804503at2"/>